<protein>
    <submittedName>
        <fullName evidence="3">ATP synthase F0 subunit 8</fullName>
    </submittedName>
    <submittedName>
        <fullName evidence="2">ATPase 8</fullName>
    </submittedName>
</protein>
<evidence type="ECO:0000256" key="1">
    <source>
        <dbReference type="SAM" id="Phobius"/>
    </source>
</evidence>
<dbReference type="EMBL" id="MT013252">
    <property type="protein sequence ID" value="QPM99853.1"/>
    <property type="molecule type" value="Genomic_DNA"/>
</dbReference>
<feature type="transmembrane region" description="Helical" evidence="1">
    <location>
        <begin position="6"/>
        <end position="32"/>
    </location>
</feature>
<geneLocation type="mitochondrion" evidence="2"/>
<keyword evidence="1" id="KW-0812">Transmembrane</keyword>
<evidence type="ECO:0000313" key="3">
    <source>
        <dbReference type="EMBL" id="QAX90621.1"/>
    </source>
</evidence>
<organism evidence="2">
    <name type="scientific">Haemaphysalis flava</name>
    <name type="common">Tick</name>
    <dbReference type="NCBI Taxonomy" id="181088"/>
    <lineage>
        <taxon>Eukaryota</taxon>
        <taxon>Metazoa</taxon>
        <taxon>Ecdysozoa</taxon>
        <taxon>Arthropoda</taxon>
        <taxon>Chelicerata</taxon>
        <taxon>Arachnida</taxon>
        <taxon>Acari</taxon>
        <taxon>Parasitiformes</taxon>
        <taxon>Ixodida</taxon>
        <taxon>Ixodoidea</taxon>
        <taxon>Ixodidae</taxon>
        <taxon>Haemaphysalinae</taxon>
        <taxon>Haemaphysalis</taxon>
    </lineage>
</organism>
<accession>Q76LQ9</accession>
<sequence length="53" mass="6491">MPQIFPMNWLLISLIIMTMTIVIMVMTFFVIAMNKNKMNFFKIPKKKMIFFKW</sequence>
<dbReference type="GeneID" id="2667861"/>
<evidence type="ECO:0000313" key="2">
    <source>
        <dbReference type="EMBL" id="BAD03986.1"/>
    </source>
</evidence>
<dbReference type="RefSeq" id="NP_945217.1">
    <property type="nucleotide sequence ID" value="NC_005292.1"/>
</dbReference>
<reference evidence="2" key="1">
    <citation type="journal article" date="2004" name="Insect Mol. Biol.">
        <title>The mitochondrial genomes of soft ticks have an arrangement of genes that has remained unchanged for over 400 million years.</title>
        <authorList>
            <person name="Shao R."/>
            <person name="Aoki Y."/>
            <person name="Mitani H."/>
            <person name="Tabuchi N."/>
            <person name="Barker S.C."/>
            <person name="Fukunaga M."/>
        </authorList>
    </citation>
    <scope>NUCLEOTIDE SEQUENCE</scope>
    <source>
        <strain evidence="2">Saitama 1</strain>
    </source>
</reference>
<dbReference type="AlphaFoldDB" id="Q76LQ9"/>
<dbReference type="EMBL" id="AB075954">
    <property type="protein sequence ID" value="BAD03986.1"/>
    <property type="molecule type" value="Genomic_DNA"/>
</dbReference>
<keyword evidence="2" id="KW-0496">Mitochondrion</keyword>
<proteinExistence type="predicted"/>
<keyword evidence="1" id="KW-0472">Membrane</keyword>
<reference evidence="4" key="3">
    <citation type="journal article" date="2020" name="Mitochondrial DNA Part B Resour">
        <title>The mitochondrial genome of the giant panda tick Haemaphysalis flava (Acari, Ixodidae) from Southwest China.</title>
        <authorList>
            <person name="Wang C."/>
            <person name="Wang L."/>
            <person name="Liu Y."/>
            <person name="Deng L."/>
            <person name="Wei M."/>
            <person name="Wu K."/>
            <person name="Huang S."/>
            <person name="Li G."/>
            <person name="Huang Y."/>
            <person name="Zhang H."/>
            <person name="Li D."/>
        </authorList>
    </citation>
    <scope>NUCLEOTIDE SEQUENCE</scope>
    <source>
        <strain evidence="4">Hfsc</strain>
    </source>
</reference>
<evidence type="ECO:0000313" key="4">
    <source>
        <dbReference type="EMBL" id="QPM99853.1"/>
    </source>
</evidence>
<gene>
    <name evidence="2" type="primary">ATP8</name>
</gene>
<name>Q76LQ9_HAEFA</name>
<dbReference type="CTD" id="4509"/>
<keyword evidence="1" id="KW-1133">Transmembrane helix</keyword>
<dbReference type="EMBL" id="MG604958">
    <property type="protein sequence ID" value="QAX90621.1"/>
    <property type="molecule type" value="Genomic_DNA"/>
</dbReference>
<reference evidence="3" key="2">
    <citation type="submission" date="2017-12" db="EMBL/GenBank/DDBJ databases">
        <title>Characterization of the complete mitochondrial genome of the hard tick Haemaphysalis flava from wild hedgehogs in China.</title>
        <authorList>
            <person name="Li Z.B."/>
            <person name="Cheng T.Y."/>
            <person name="Liu G.H."/>
        </authorList>
    </citation>
    <scope>NUCLEOTIDE SEQUENCE</scope>
</reference>